<name>A0A401GRJ8_9APHY</name>
<sequence>MIPPDAISSRHHDAQYTYSPPRPYTSSSPRPTHHASALASPRIVAHARHVVSRLYPSDRSLPHRYSTPHAPPAARV</sequence>
<gene>
    <name evidence="2" type="ORF">SCP_0700160</name>
</gene>
<dbReference type="Proteomes" id="UP000287166">
    <property type="component" value="Unassembled WGS sequence"/>
</dbReference>
<accession>A0A401GRJ8</accession>
<dbReference type="GeneID" id="38781753"/>
<evidence type="ECO:0000313" key="3">
    <source>
        <dbReference type="Proteomes" id="UP000287166"/>
    </source>
</evidence>
<evidence type="ECO:0000313" key="2">
    <source>
        <dbReference type="EMBL" id="GBE84836.1"/>
    </source>
</evidence>
<feature type="region of interest" description="Disordered" evidence="1">
    <location>
        <begin position="55"/>
        <end position="76"/>
    </location>
</feature>
<proteinExistence type="predicted"/>
<feature type="region of interest" description="Disordered" evidence="1">
    <location>
        <begin position="1"/>
        <end position="41"/>
    </location>
</feature>
<comment type="caution">
    <text evidence="2">The sequence shown here is derived from an EMBL/GenBank/DDBJ whole genome shotgun (WGS) entry which is preliminary data.</text>
</comment>
<feature type="compositionally biased region" description="Low complexity" evidence="1">
    <location>
        <begin position="16"/>
        <end position="30"/>
    </location>
</feature>
<dbReference type="RefSeq" id="XP_027615749.1">
    <property type="nucleotide sequence ID" value="XM_027759948.1"/>
</dbReference>
<protein>
    <submittedName>
        <fullName evidence="2">Uncharacterized protein</fullName>
    </submittedName>
</protein>
<evidence type="ECO:0000256" key="1">
    <source>
        <dbReference type="SAM" id="MobiDB-lite"/>
    </source>
</evidence>
<reference evidence="2 3" key="1">
    <citation type="journal article" date="2018" name="Sci. Rep.">
        <title>Genome sequence of the cauliflower mushroom Sparassis crispa (Hanabiratake) and its association with beneficial usage.</title>
        <authorList>
            <person name="Kiyama R."/>
            <person name="Furutani Y."/>
            <person name="Kawaguchi K."/>
            <person name="Nakanishi T."/>
        </authorList>
    </citation>
    <scope>NUCLEOTIDE SEQUENCE [LARGE SCALE GENOMIC DNA]</scope>
</reference>
<dbReference type="InParanoid" id="A0A401GRJ8"/>
<keyword evidence="3" id="KW-1185">Reference proteome</keyword>
<dbReference type="AlphaFoldDB" id="A0A401GRJ8"/>
<organism evidence="2 3">
    <name type="scientific">Sparassis crispa</name>
    <dbReference type="NCBI Taxonomy" id="139825"/>
    <lineage>
        <taxon>Eukaryota</taxon>
        <taxon>Fungi</taxon>
        <taxon>Dikarya</taxon>
        <taxon>Basidiomycota</taxon>
        <taxon>Agaricomycotina</taxon>
        <taxon>Agaricomycetes</taxon>
        <taxon>Polyporales</taxon>
        <taxon>Sparassidaceae</taxon>
        <taxon>Sparassis</taxon>
    </lineage>
</organism>
<dbReference type="EMBL" id="BFAD01000007">
    <property type="protein sequence ID" value="GBE84836.1"/>
    <property type="molecule type" value="Genomic_DNA"/>
</dbReference>